<organism evidence="2 3">
    <name type="scientific">Halosaccharopolyspora lacisalsi</name>
    <dbReference type="NCBI Taxonomy" id="1000566"/>
    <lineage>
        <taxon>Bacteria</taxon>
        <taxon>Bacillati</taxon>
        <taxon>Actinomycetota</taxon>
        <taxon>Actinomycetes</taxon>
        <taxon>Pseudonocardiales</taxon>
        <taxon>Pseudonocardiaceae</taxon>
        <taxon>Halosaccharopolyspora</taxon>
    </lineage>
</organism>
<accession>A0A839DVS1</accession>
<dbReference type="AlphaFoldDB" id="A0A839DVS1"/>
<evidence type="ECO:0000313" key="3">
    <source>
        <dbReference type="Proteomes" id="UP000569329"/>
    </source>
</evidence>
<dbReference type="SUPFAM" id="SSF48619">
    <property type="entry name" value="Phospholipase A2, PLA2"/>
    <property type="match status" value="1"/>
</dbReference>
<dbReference type="EMBL" id="JACGWZ010000001">
    <property type="protein sequence ID" value="MBA8823395.1"/>
    <property type="molecule type" value="Genomic_DNA"/>
</dbReference>
<dbReference type="Gene3D" id="1.20.90.10">
    <property type="entry name" value="Phospholipase A2 domain"/>
    <property type="match status" value="1"/>
</dbReference>
<keyword evidence="3" id="KW-1185">Reference proteome</keyword>
<feature type="signal peptide" evidence="1">
    <location>
        <begin position="1"/>
        <end position="29"/>
    </location>
</feature>
<dbReference type="Proteomes" id="UP000569329">
    <property type="component" value="Unassembled WGS sequence"/>
</dbReference>
<dbReference type="RefSeq" id="WP_182542713.1">
    <property type="nucleotide sequence ID" value="NZ_JACGWZ010000001.1"/>
</dbReference>
<feature type="chain" id="PRO_5032344282" description="Phospholipase A2" evidence="1">
    <location>
        <begin position="30"/>
        <end position="190"/>
    </location>
</feature>
<evidence type="ECO:0000256" key="1">
    <source>
        <dbReference type="SAM" id="SignalP"/>
    </source>
</evidence>
<dbReference type="InterPro" id="IPR015141">
    <property type="entry name" value="PLipase_A2_prok/fun"/>
</dbReference>
<dbReference type="GO" id="GO:0006644">
    <property type="term" value="P:phospholipid metabolic process"/>
    <property type="evidence" value="ECO:0007669"/>
    <property type="project" value="InterPro"/>
</dbReference>
<evidence type="ECO:0008006" key="4">
    <source>
        <dbReference type="Google" id="ProtNLM"/>
    </source>
</evidence>
<gene>
    <name evidence="2" type="ORF">FHX42_000724</name>
</gene>
<dbReference type="GO" id="GO:0004623">
    <property type="term" value="F:phospholipase A2 activity"/>
    <property type="evidence" value="ECO:0007669"/>
    <property type="project" value="InterPro"/>
</dbReference>
<keyword evidence="1" id="KW-0732">Signal</keyword>
<dbReference type="GO" id="GO:0050482">
    <property type="term" value="P:arachidonate secretion"/>
    <property type="evidence" value="ECO:0007669"/>
    <property type="project" value="InterPro"/>
</dbReference>
<dbReference type="Pfam" id="PF09056">
    <property type="entry name" value="Phospholip_A2_3"/>
    <property type="match status" value="1"/>
</dbReference>
<name>A0A839DVS1_9PSEU</name>
<dbReference type="InterPro" id="IPR036444">
    <property type="entry name" value="PLipase_A2_dom_sf"/>
</dbReference>
<protein>
    <recommendedName>
        <fullName evidence="4">Phospholipase A2</fullName>
    </recommendedName>
</protein>
<sequence>MSATPTRRRVRSLLTATAAASTLLFTAGAADLDESRLREVTDRYLFEVSLPRFVDVRADRPHDDQLDWSADACSWSPDEPLGYEFTSSCYRHDFGYRNYQDQDRFTESNRSRIDDNFRADMYSTCDGNSTCRNVADLYYFAVREFGGSGVSTTDALEKARVTARTDPSGQVTAWTAVGRDGTTAEFPAAG</sequence>
<proteinExistence type="predicted"/>
<evidence type="ECO:0000313" key="2">
    <source>
        <dbReference type="EMBL" id="MBA8823395.1"/>
    </source>
</evidence>
<comment type="caution">
    <text evidence="2">The sequence shown here is derived from an EMBL/GenBank/DDBJ whole genome shotgun (WGS) entry which is preliminary data.</text>
</comment>
<reference evidence="2 3" key="1">
    <citation type="submission" date="2020-07" db="EMBL/GenBank/DDBJ databases">
        <title>Sequencing the genomes of 1000 actinobacteria strains.</title>
        <authorList>
            <person name="Klenk H.-P."/>
        </authorList>
    </citation>
    <scope>NUCLEOTIDE SEQUENCE [LARGE SCALE GENOMIC DNA]</scope>
    <source>
        <strain evidence="2 3">DSM 45975</strain>
    </source>
</reference>